<feature type="domain" description="Xylose isomerase-like TIM barrel" evidence="1">
    <location>
        <begin position="64"/>
        <end position="304"/>
    </location>
</feature>
<evidence type="ECO:0000313" key="2">
    <source>
        <dbReference type="EMBL" id="RVT58882.1"/>
    </source>
</evidence>
<dbReference type="InterPro" id="IPR036237">
    <property type="entry name" value="Xyl_isomerase-like_sf"/>
</dbReference>
<keyword evidence="3" id="KW-1185">Reference proteome</keyword>
<reference evidence="2 3" key="1">
    <citation type="submission" date="2019-01" db="EMBL/GenBank/DDBJ databases">
        <title>Bacillus sp. M5HDSG1-1, whole genome shotgun sequence.</title>
        <authorList>
            <person name="Tuo L."/>
        </authorList>
    </citation>
    <scope>NUCLEOTIDE SEQUENCE [LARGE SCALE GENOMIC DNA]</scope>
    <source>
        <strain evidence="2 3">M5HDSG1-1</strain>
    </source>
</reference>
<dbReference type="Pfam" id="PF01261">
    <property type="entry name" value="AP_endonuc_2"/>
    <property type="match status" value="1"/>
</dbReference>
<proteinExistence type="predicted"/>
<dbReference type="Gene3D" id="3.20.20.150">
    <property type="entry name" value="Divalent-metal-dependent TIM barrel enzymes"/>
    <property type="match status" value="1"/>
</dbReference>
<dbReference type="InterPro" id="IPR013022">
    <property type="entry name" value="Xyl_isomerase-like_TIM-brl"/>
</dbReference>
<dbReference type="SUPFAM" id="SSF51658">
    <property type="entry name" value="Xylose isomerase-like"/>
    <property type="match status" value="1"/>
</dbReference>
<dbReference type="AlphaFoldDB" id="A0A437K6M7"/>
<evidence type="ECO:0000259" key="1">
    <source>
        <dbReference type="Pfam" id="PF01261"/>
    </source>
</evidence>
<gene>
    <name evidence="2" type="ORF">EM808_21235</name>
</gene>
<evidence type="ECO:0000313" key="3">
    <source>
        <dbReference type="Proteomes" id="UP000288024"/>
    </source>
</evidence>
<dbReference type="Proteomes" id="UP000288024">
    <property type="component" value="Unassembled WGS sequence"/>
</dbReference>
<accession>A0A437K6M7</accession>
<protein>
    <recommendedName>
        <fullName evidence="1">Xylose isomerase-like TIM barrel domain-containing protein</fullName>
    </recommendedName>
</protein>
<dbReference type="InterPro" id="IPR050312">
    <property type="entry name" value="IolE/XylAMocC-like"/>
</dbReference>
<dbReference type="PANTHER" id="PTHR12110:SF21">
    <property type="entry name" value="XYLOSE ISOMERASE-LIKE TIM BARREL DOMAIN-CONTAINING PROTEIN"/>
    <property type="match status" value="1"/>
</dbReference>
<dbReference type="EMBL" id="RZTZ01000011">
    <property type="protein sequence ID" value="RVT58882.1"/>
    <property type="molecule type" value="Genomic_DNA"/>
</dbReference>
<name>A0A437K6M7_9BACI</name>
<organism evidence="2 3">
    <name type="scientific">Niallia taxi</name>
    <dbReference type="NCBI Taxonomy" id="2499688"/>
    <lineage>
        <taxon>Bacteria</taxon>
        <taxon>Bacillati</taxon>
        <taxon>Bacillota</taxon>
        <taxon>Bacilli</taxon>
        <taxon>Bacillales</taxon>
        <taxon>Bacillaceae</taxon>
        <taxon>Niallia</taxon>
    </lineage>
</organism>
<comment type="caution">
    <text evidence="2">The sequence shown here is derived from an EMBL/GenBank/DDBJ whole genome shotgun (WGS) entry which is preliminary data.</text>
</comment>
<sequence length="309" mass="35436">MVLLTEKAFRNAYNQVQTLLQRLYRYLTLIKWSDEGMRKLELSQLAGMNEHFRRHSFEFFLDSMVRLGLKNIELWAASPHLYMEAVTLSEVRKIRKEIEKCQLQLICVTPEQCIYPINIAAKEQSVRNRSVNYFIKSLEVTKELGASMLQIVPGKGYYNEPVEEAWKRARDSLETIAKKAQELDITAVLEALELKESNLIHHSTDLKRMLREVDSAHLQAVIDTAPMAAAGETLDQCFRELGKDLRHLHFVDSGHLAPGDGNLPLIQYLHEINDHDYQGFLTLELVGSRYITDPVKPLENALAYLGVRA</sequence>
<dbReference type="PANTHER" id="PTHR12110">
    <property type="entry name" value="HYDROXYPYRUVATE ISOMERASE"/>
    <property type="match status" value="1"/>
</dbReference>